<organism evidence="1 2">
    <name type="scientific">Popillia japonica</name>
    <name type="common">Japanese beetle</name>
    <dbReference type="NCBI Taxonomy" id="7064"/>
    <lineage>
        <taxon>Eukaryota</taxon>
        <taxon>Metazoa</taxon>
        <taxon>Ecdysozoa</taxon>
        <taxon>Arthropoda</taxon>
        <taxon>Hexapoda</taxon>
        <taxon>Insecta</taxon>
        <taxon>Pterygota</taxon>
        <taxon>Neoptera</taxon>
        <taxon>Endopterygota</taxon>
        <taxon>Coleoptera</taxon>
        <taxon>Polyphaga</taxon>
        <taxon>Scarabaeiformia</taxon>
        <taxon>Scarabaeidae</taxon>
        <taxon>Rutelinae</taxon>
        <taxon>Popillia</taxon>
    </lineage>
</organism>
<protein>
    <submittedName>
        <fullName evidence="1">Uncharacterized protein</fullName>
    </submittedName>
</protein>
<evidence type="ECO:0000313" key="1">
    <source>
        <dbReference type="EMBL" id="KAK9730170.1"/>
    </source>
</evidence>
<accession>A0AAW1L8H7</accession>
<evidence type="ECO:0000313" key="2">
    <source>
        <dbReference type="Proteomes" id="UP001458880"/>
    </source>
</evidence>
<comment type="caution">
    <text evidence="1">The sequence shown here is derived from an EMBL/GenBank/DDBJ whole genome shotgun (WGS) entry which is preliminary data.</text>
</comment>
<name>A0AAW1L8H7_POPJA</name>
<dbReference type="Proteomes" id="UP001458880">
    <property type="component" value="Unassembled WGS sequence"/>
</dbReference>
<gene>
    <name evidence="1" type="ORF">QE152_g15439</name>
</gene>
<dbReference type="EMBL" id="JASPKY010000151">
    <property type="protein sequence ID" value="KAK9730170.1"/>
    <property type="molecule type" value="Genomic_DNA"/>
</dbReference>
<keyword evidence="2" id="KW-1185">Reference proteome</keyword>
<sequence>MEDSIPIMSRTYASTSANFLPCGVSVFQDLHDTTKISVEVAVVSTEHFSTFLCMTSLIFKSFVLSLRLFKGGDRGGYATVSACLKTEGWKKKETSCLYSQVRRYVTATSFNIKWSFFTVFPTIFALLAPRIAYLSRNFDDHMCLRLYAAYKSTFIRIFMNTECNTDEYKSTTELPDGDPS</sequence>
<proteinExistence type="predicted"/>
<dbReference type="AlphaFoldDB" id="A0AAW1L8H7"/>
<reference evidence="1 2" key="1">
    <citation type="journal article" date="2024" name="BMC Genomics">
        <title>De novo assembly and annotation of Popillia japonica's genome with initial clues to its potential as an invasive pest.</title>
        <authorList>
            <person name="Cucini C."/>
            <person name="Boschi S."/>
            <person name="Funari R."/>
            <person name="Cardaioli E."/>
            <person name="Iannotti N."/>
            <person name="Marturano G."/>
            <person name="Paoli F."/>
            <person name="Bruttini M."/>
            <person name="Carapelli A."/>
            <person name="Frati F."/>
            <person name="Nardi F."/>
        </authorList>
    </citation>
    <scope>NUCLEOTIDE SEQUENCE [LARGE SCALE GENOMIC DNA]</scope>
    <source>
        <strain evidence="1">DMR45628</strain>
    </source>
</reference>